<keyword evidence="2" id="KW-1185">Reference proteome</keyword>
<name>A0A1W1VXK7_9FIRM</name>
<dbReference type="EMBL" id="LT838272">
    <property type="protein sequence ID" value="SMB98107.1"/>
    <property type="molecule type" value="Genomic_DNA"/>
</dbReference>
<dbReference type="SUPFAM" id="SSF53795">
    <property type="entry name" value="PEP carboxykinase-like"/>
    <property type="match status" value="1"/>
</dbReference>
<dbReference type="Proteomes" id="UP000192569">
    <property type="component" value="Chromosome I"/>
</dbReference>
<organism evidence="1 2">
    <name type="scientific">Thermanaeromonas toyohensis ToBE</name>
    <dbReference type="NCBI Taxonomy" id="698762"/>
    <lineage>
        <taxon>Bacteria</taxon>
        <taxon>Bacillati</taxon>
        <taxon>Bacillota</taxon>
        <taxon>Clostridia</taxon>
        <taxon>Neomoorellales</taxon>
        <taxon>Neomoorellaceae</taxon>
        <taxon>Thermanaeromonas</taxon>
    </lineage>
</organism>
<gene>
    <name evidence="1" type="ORF">SAMN00808754_2130</name>
</gene>
<evidence type="ECO:0000313" key="2">
    <source>
        <dbReference type="Proteomes" id="UP000192569"/>
    </source>
</evidence>
<evidence type="ECO:0008006" key="3">
    <source>
        <dbReference type="Google" id="ProtNLM"/>
    </source>
</evidence>
<accession>A0A1W1VXK7</accession>
<reference evidence="1 2" key="1">
    <citation type="submission" date="2017-04" db="EMBL/GenBank/DDBJ databases">
        <authorList>
            <person name="Afonso C.L."/>
            <person name="Miller P.J."/>
            <person name="Scott M.A."/>
            <person name="Spackman E."/>
            <person name="Goraichik I."/>
            <person name="Dimitrov K.M."/>
            <person name="Suarez D.L."/>
            <person name="Swayne D.E."/>
        </authorList>
    </citation>
    <scope>NUCLEOTIDE SEQUENCE [LARGE SCALE GENOMIC DNA]</scope>
    <source>
        <strain evidence="1 2">ToBE</strain>
    </source>
</reference>
<dbReference type="STRING" id="698762.SAMN00808754_2130"/>
<evidence type="ECO:0000313" key="1">
    <source>
        <dbReference type="EMBL" id="SMB98107.1"/>
    </source>
</evidence>
<proteinExistence type="predicted"/>
<sequence>MPLCYVAVIITPGRGTIFGVRRDGATSSIKVCLPVVGLETEELPDSGSTALPLATEGGHVDLFLFHKEGLSMGEEAKESNIIILGPVPCETAADMLKSQPFKCLLRKFLSQLEERKAPELEILKSFQCTVQDNYDIDSFSDLLLLLTEYRPTEIVRRYPKYALVLANPVLLYDFIEGLYNFWRKHARFLILDGGQYQMGETRTDHRKFIKLSERFKNLVLETYRQICANLMDKLPRVYRQLPCGAGVEILAEKIVWDVPAPEYEPLQEIPFIRLVVIEPPLVYYPKRNYRKGVFLPVPENPLFRVTLKPNDWLCYPAKVGDLVIFIYFHKRYLPLGSSLSNLFELAEPGEIFRRRPDGILVFGVEPEALGKKQTCYFEDKKSGIVLGFIGRTDDVDYFGYFKKMALTLHNIIAIDRGYLPVHGAMARIVMRTGESANIILVGDSGAGKSETLEAFRVLADIYMRKLTIIFDDMGSLRLNDQGQVIAIGTEIGAFVRLDDLSPGFAYEEIDRSIFMNPHKKNARLVIPITKYQEIVAGYPVDFFLYANNYEPVDEQHPYIELFNDIETALEIFSEGARLSKGTTDEEGLTHTYFANPFGAPQKREQHDALARKYFSQMLATNVRIGQIRTQLGLRGYELKGPEAAARALFEFITRK</sequence>
<protein>
    <recommendedName>
        <fullName evidence="3">Phosphoenolpyruvate carboxykinase</fullName>
    </recommendedName>
</protein>
<dbReference type="AlphaFoldDB" id="A0A1W1VXK7"/>